<evidence type="ECO:0000256" key="2">
    <source>
        <dbReference type="SAM" id="MobiDB-lite"/>
    </source>
</evidence>
<accession>A0A2J7QLE3</accession>
<comment type="caution">
    <text evidence="4">The sequence shown here is derived from an EMBL/GenBank/DDBJ whole genome shotgun (WGS) entry which is preliminary data.</text>
</comment>
<dbReference type="PANTHER" id="PTHR19444">
    <property type="entry name" value="UNC-93 RELATED"/>
    <property type="match status" value="1"/>
</dbReference>
<evidence type="ECO:0008006" key="6">
    <source>
        <dbReference type="Google" id="ProtNLM"/>
    </source>
</evidence>
<dbReference type="InterPro" id="IPR036259">
    <property type="entry name" value="MFS_trans_sf"/>
</dbReference>
<keyword evidence="3" id="KW-0812">Transmembrane</keyword>
<feature type="compositionally biased region" description="Basic and acidic residues" evidence="2">
    <location>
        <begin position="1"/>
        <end position="18"/>
    </location>
</feature>
<feature type="non-terminal residue" evidence="4">
    <location>
        <position position="294"/>
    </location>
</feature>
<feature type="region of interest" description="Disordered" evidence="2">
    <location>
        <begin position="1"/>
        <end position="34"/>
    </location>
</feature>
<proteinExistence type="inferred from homology"/>
<dbReference type="GO" id="GO:0015459">
    <property type="term" value="F:potassium channel regulator activity"/>
    <property type="evidence" value="ECO:0007669"/>
    <property type="project" value="TreeGrafter"/>
</dbReference>
<evidence type="ECO:0000313" key="4">
    <source>
        <dbReference type="EMBL" id="PNF29396.1"/>
    </source>
</evidence>
<feature type="transmembrane region" description="Helical" evidence="3">
    <location>
        <begin position="121"/>
        <end position="141"/>
    </location>
</feature>
<dbReference type="GO" id="GO:0005886">
    <property type="term" value="C:plasma membrane"/>
    <property type="evidence" value="ECO:0007669"/>
    <property type="project" value="TreeGrafter"/>
</dbReference>
<dbReference type="InterPro" id="IPR051951">
    <property type="entry name" value="UNC-93_regulatory"/>
</dbReference>
<dbReference type="OrthoDB" id="78663at2759"/>
<dbReference type="EMBL" id="NEVH01013247">
    <property type="protein sequence ID" value="PNF29396.1"/>
    <property type="molecule type" value="Genomic_DNA"/>
</dbReference>
<dbReference type="GO" id="GO:0043266">
    <property type="term" value="P:regulation of potassium ion transport"/>
    <property type="evidence" value="ECO:0007669"/>
    <property type="project" value="TreeGrafter"/>
</dbReference>
<keyword evidence="5" id="KW-1185">Reference proteome</keyword>
<comment type="similarity">
    <text evidence="1">Belongs to the unc-93 family.</text>
</comment>
<dbReference type="GO" id="GO:0006937">
    <property type="term" value="P:regulation of muscle contraction"/>
    <property type="evidence" value="ECO:0007669"/>
    <property type="project" value="TreeGrafter"/>
</dbReference>
<feature type="transmembrane region" description="Helical" evidence="3">
    <location>
        <begin position="161"/>
        <end position="184"/>
    </location>
</feature>
<dbReference type="GO" id="GO:0055120">
    <property type="term" value="C:striated muscle dense body"/>
    <property type="evidence" value="ECO:0007669"/>
    <property type="project" value="TreeGrafter"/>
</dbReference>
<dbReference type="SUPFAM" id="SSF103473">
    <property type="entry name" value="MFS general substrate transporter"/>
    <property type="match status" value="1"/>
</dbReference>
<keyword evidence="3" id="KW-0472">Membrane</keyword>
<evidence type="ECO:0000256" key="1">
    <source>
        <dbReference type="ARBA" id="ARBA00009172"/>
    </source>
</evidence>
<protein>
    <recommendedName>
        <fullName evidence="6">UNC93-like protein</fullName>
    </recommendedName>
</protein>
<reference evidence="4 5" key="1">
    <citation type="submission" date="2017-12" db="EMBL/GenBank/DDBJ databases">
        <title>Hemimetabolous genomes reveal molecular basis of termite eusociality.</title>
        <authorList>
            <person name="Harrison M.C."/>
            <person name="Jongepier E."/>
            <person name="Robertson H.M."/>
            <person name="Arning N."/>
            <person name="Bitard-Feildel T."/>
            <person name="Chao H."/>
            <person name="Childers C.P."/>
            <person name="Dinh H."/>
            <person name="Doddapaneni H."/>
            <person name="Dugan S."/>
            <person name="Gowin J."/>
            <person name="Greiner C."/>
            <person name="Han Y."/>
            <person name="Hu H."/>
            <person name="Hughes D.S.T."/>
            <person name="Huylmans A.-K."/>
            <person name="Kemena C."/>
            <person name="Kremer L.P.M."/>
            <person name="Lee S.L."/>
            <person name="Lopez-Ezquerra A."/>
            <person name="Mallet L."/>
            <person name="Monroy-Kuhn J.M."/>
            <person name="Moser A."/>
            <person name="Murali S.C."/>
            <person name="Muzny D.M."/>
            <person name="Otani S."/>
            <person name="Piulachs M.-D."/>
            <person name="Poelchau M."/>
            <person name="Qu J."/>
            <person name="Schaub F."/>
            <person name="Wada-Katsumata A."/>
            <person name="Worley K.C."/>
            <person name="Xie Q."/>
            <person name="Ylla G."/>
            <person name="Poulsen M."/>
            <person name="Gibbs R.A."/>
            <person name="Schal C."/>
            <person name="Richards S."/>
            <person name="Belles X."/>
            <person name="Korb J."/>
            <person name="Bornberg-Bauer E."/>
        </authorList>
    </citation>
    <scope>NUCLEOTIDE SEQUENCE [LARGE SCALE GENOMIC DNA]</scope>
    <source>
        <tissue evidence="4">Whole body</tissue>
    </source>
</reference>
<evidence type="ECO:0000313" key="5">
    <source>
        <dbReference type="Proteomes" id="UP000235965"/>
    </source>
</evidence>
<dbReference type="Proteomes" id="UP000235965">
    <property type="component" value="Unassembled WGS sequence"/>
</dbReference>
<sequence>MATAKRLHDTSGSERETVDSVVESGDAEITDRSKENNYNSIQIVKSEIKSEARTNKSPDSMKGLTIPKIFLVDDNKMTNVTHVDGICMDERLKQKVIKGTSHLQSSVNAAEGLGTRALMTIYVGLSVSAIFLPVLLIKWLGCKWTLVVSQVAYMPYIGAQMYAKFYTLIPTALLVGLGGGPLWCSQSVYIKRVAETYAERVGLPPATILARFFGIFFMLYQTSEVWGNLISSSVFSAGKSQEDNNNINITDVLETCGYNFCPGSEATGKNPNLERPANEKIYTVASIYLACMVL</sequence>
<evidence type="ECO:0000256" key="3">
    <source>
        <dbReference type="SAM" id="Phobius"/>
    </source>
</evidence>
<organism evidence="4 5">
    <name type="scientific">Cryptotermes secundus</name>
    <dbReference type="NCBI Taxonomy" id="105785"/>
    <lineage>
        <taxon>Eukaryota</taxon>
        <taxon>Metazoa</taxon>
        <taxon>Ecdysozoa</taxon>
        <taxon>Arthropoda</taxon>
        <taxon>Hexapoda</taxon>
        <taxon>Insecta</taxon>
        <taxon>Pterygota</taxon>
        <taxon>Neoptera</taxon>
        <taxon>Polyneoptera</taxon>
        <taxon>Dictyoptera</taxon>
        <taxon>Blattodea</taxon>
        <taxon>Blattoidea</taxon>
        <taxon>Termitoidae</taxon>
        <taxon>Kalotermitidae</taxon>
        <taxon>Cryptotermitinae</taxon>
        <taxon>Cryptotermes</taxon>
    </lineage>
</organism>
<gene>
    <name evidence="4" type="ORF">B7P43_G07057</name>
</gene>
<dbReference type="PANTHER" id="PTHR19444:SF50">
    <property type="match status" value="1"/>
</dbReference>
<name>A0A2J7QLE3_9NEOP</name>
<dbReference type="AlphaFoldDB" id="A0A2J7QLE3"/>
<keyword evidence="3" id="KW-1133">Transmembrane helix</keyword>